<protein>
    <submittedName>
        <fullName evidence="2">Uncharacterized protein</fullName>
    </submittedName>
</protein>
<proteinExistence type="predicted"/>
<accession>A0A0E9TJT3</accession>
<reference evidence="2" key="2">
    <citation type="journal article" date="2015" name="Fish Shellfish Immunol.">
        <title>Early steps in the European eel (Anguilla anguilla)-Vibrio vulnificus interaction in the gills: Role of the RtxA13 toxin.</title>
        <authorList>
            <person name="Callol A."/>
            <person name="Pajuelo D."/>
            <person name="Ebbesson L."/>
            <person name="Teles M."/>
            <person name="MacKenzie S."/>
            <person name="Amaro C."/>
        </authorList>
    </citation>
    <scope>NUCLEOTIDE SEQUENCE</scope>
</reference>
<dbReference type="EMBL" id="GBXM01055584">
    <property type="protein sequence ID" value="JAH52993.1"/>
    <property type="molecule type" value="Transcribed_RNA"/>
</dbReference>
<evidence type="ECO:0000256" key="1">
    <source>
        <dbReference type="SAM" id="MobiDB-lite"/>
    </source>
</evidence>
<evidence type="ECO:0000313" key="2">
    <source>
        <dbReference type="EMBL" id="JAH52993.1"/>
    </source>
</evidence>
<organism evidence="2">
    <name type="scientific">Anguilla anguilla</name>
    <name type="common">European freshwater eel</name>
    <name type="synonym">Muraena anguilla</name>
    <dbReference type="NCBI Taxonomy" id="7936"/>
    <lineage>
        <taxon>Eukaryota</taxon>
        <taxon>Metazoa</taxon>
        <taxon>Chordata</taxon>
        <taxon>Craniata</taxon>
        <taxon>Vertebrata</taxon>
        <taxon>Euteleostomi</taxon>
        <taxon>Actinopterygii</taxon>
        <taxon>Neopterygii</taxon>
        <taxon>Teleostei</taxon>
        <taxon>Anguilliformes</taxon>
        <taxon>Anguillidae</taxon>
        <taxon>Anguilla</taxon>
    </lineage>
</organism>
<reference evidence="2" key="1">
    <citation type="submission" date="2014-11" db="EMBL/GenBank/DDBJ databases">
        <authorList>
            <person name="Amaro Gonzalez C."/>
        </authorList>
    </citation>
    <scope>NUCLEOTIDE SEQUENCE</scope>
</reference>
<sequence length="63" mass="6878">MRGRGKGPDGQAVAEEHKKQTGVDQSIRTQSCGIVCAVSCDSIQQKAMHCVISDKFKKHLHVN</sequence>
<name>A0A0E9TJT3_ANGAN</name>
<dbReference type="AlphaFoldDB" id="A0A0E9TJT3"/>
<feature type="region of interest" description="Disordered" evidence="1">
    <location>
        <begin position="1"/>
        <end position="26"/>
    </location>
</feature>